<gene>
    <name evidence="2" type="ORF">DFR68_11372</name>
</gene>
<dbReference type="InterPro" id="IPR029055">
    <property type="entry name" value="Ntn_hydrolases_N"/>
</dbReference>
<protein>
    <submittedName>
        <fullName evidence="2">Glutamine amidotransferase</fullName>
    </submittedName>
</protein>
<keyword evidence="2" id="KW-0315">Glutamine amidotransferase</keyword>
<organism evidence="2 3">
    <name type="scientific">Nocardia mexicana</name>
    <dbReference type="NCBI Taxonomy" id="279262"/>
    <lineage>
        <taxon>Bacteria</taxon>
        <taxon>Bacillati</taxon>
        <taxon>Actinomycetota</taxon>
        <taxon>Actinomycetes</taxon>
        <taxon>Mycobacteriales</taxon>
        <taxon>Nocardiaceae</taxon>
        <taxon>Nocardia</taxon>
    </lineage>
</organism>
<dbReference type="SUPFAM" id="SSF56235">
    <property type="entry name" value="N-terminal nucleophile aminohydrolases (Ntn hydrolases)"/>
    <property type="match status" value="1"/>
</dbReference>
<dbReference type="RefSeq" id="WP_068019936.1">
    <property type="nucleotide sequence ID" value="NZ_QQAZ01000013.1"/>
</dbReference>
<accession>A0A370GNJ1</accession>
<feature type="domain" description="Glutamine amidotransferase type-2" evidence="1">
    <location>
        <begin position="1"/>
        <end position="264"/>
    </location>
</feature>
<evidence type="ECO:0000313" key="3">
    <source>
        <dbReference type="Proteomes" id="UP000255355"/>
    </source>
</evidence>
<dbReference type="AlphaFoldDB" id="A0A370GNJ1"/>
<keyword evidence="3" id="KW-1185">Reference proteome</keyword>
<name>A0A370GNJ1_9NOCA</name>
<evidence type="ECO:0000313" key="2">
    <source>
        <dbReference type="EMBL" id="RDI45302.1"/>
    </source>
</evidence>
<dbReference type="PROSITE" id="PS51278">
    <property type="entry name" value="GATASE_TYPE_2"/>
    <property type="match status" value="1"/>
</dbReference>
<dbReference type="EMBL" id="QQAZ01000013">
    <property type="protein sequence ID" value="RDI45302.1"/>
    <property type="molecule type" value="Genomic_DNA"/>
</dbReference>
<sequence length="264" mass="29556">MCLLTFYPAGTAPDTDALAVGAQVNDDGHGFAVVTGSEIVVGHGLRAAEVIGEFAEVRARFPDGPALFHSRYATHGVVDVGNCHPFWLGRDRRTVVAHNGVLPKRVRPGPYDRRSDTRIAAEQYLPRQPFGSPDTRQGRRGLESWLGTSKLVLLTVNPAYREHAYVFNEHAGIWDEEIWYSNTSYLRDRLRPGLWLYTCGYCRTVDASRRGRYCGRCGWCFVCLTPYPDCDCATFARGATVTALPRRSHRPHGSARSGVRRHHR</sequence>
<comment type="caution">
    <text evidence="2">The sequence shown here is derived from an EMBL/GenBank/DDBJ whole genome shotgun (WGS) entry which is preliminary data.</text>
</comment>
<dbReference type="InterPro" id="IPR017932">
    <property type="entry name" value="GATase_2_dom"/>
</dbReference>
<dbReference type="Gene3D" id="3.60.20.10">
    <property type="entry name" value="Glutamine Phosphoribosylpyrophosphate, subunit 1, domain 1"/>
    <property type="match status" value="1"/>
</dbReference>
<reference evidence="2 3" key="1">
    <citation type="submission" date="2018-07" db="EMBL/GenBank/DDBJ databases">
        <title>Genomic Encyclopedia of Type Strains, Phase IV (KMG-IV): sequencing the most valuable type-strain genomes for metagenomic binning, comparative biology and taxonomic classification.</title>
        <authorList>
            <person name="Goeker M."/>
        </authorList>
    </citation>
    <scope>NUCLEOTIDE SEQUENCE [LARGE SCALE GENOMIC DNA]</scope>
    <source>
        <strain evidence="2 3">DSM 44952</strain>
    </source>
</reference>
<dbReference type="Proteomes" id="UP000255355">
    <property type="component" value="Unassembled WGS sequence"/>
</dbReference>
<keyword evidence="2" id="KW-0808">Transferase</keyword>
<dbReference type="GO" id="GO:0016740">
    <property type="term" value="F:transferase activity"/>
    <property type="evidence" value="ECO:0007669"/>
    <property type="project" value="UniProtKB-KW"/>
</dbReference>
<dbReference type="STRING" id="1210089.GCA_001613165_03096"/>
<evidence type="ECO:0000259" key="1">
    <source>
        <dbReference type="PROSITE" id="PS51278"/>
    </source>
</evidence>
<proteinExistence type="predicted"/>